<dbReference type="Proteomes" id="UP000019494">
    <property type="component" value="Unassembled WGS sequence"/>
</dbReference>
<sequence>MRRDGEWATVGDVGRIRDGVLEVLGRPDAVTTAGATVLVAEVETALAGGAGGPFAVHGLPHPTFGEVLAVTFVDPTDEPRLRDAARALPASHRPRVWRRVDALPLTPAGKVDRAALASLSDAEPGSAR</sequence>
<accession>W9GG66</accession>
<dbReference type="PATRIC" id="fig|584657.3.peg.4416"/>
<evidence type="ECO:0000313" key="2">
    <source>
        <dbReference type="Proteomes" id="UP000019494"/>
    </source>
</evidence>
<dbReference type="PANTHER" id="PTHR43767:SF1">
    <property type="entry name" value="NONRIBOSOMAL PEPTIDE SYNTHASE PES1 (EUROFUNG)-RELATED"/>
    <property type="match status" value="1"/>
</dbReference>
<proteinExistence type="predicted"/>
<evidence type="ECO:0008006" key="3">
    <source>
        <dbReference type="Google" id="ProtNLM"/>
    </source>
</evidence>
<comment type="caution">
    <text evidence="1">The sequence shown here is derived from an EMBL/GenBank/DDBJ whole genome shotgun (WGS) entry which is preliminary data.</text>
</comment>
<dbReference type="EMBL" id="AWQS01000556">
    <property type="protein sequence ID" value="EWT02869.1"/>
    <property type="molecule type" value="Genomic_DNA"/>
</dbReference>
<keyword evidence="2" id="KW-1185">Reference proteome</keyword>
<reference evidence="2" key="1">
    <citation type="submission" date="2013-08" db="EMBL/GenBank/DDBJ databases">
        <title>Intrasporangium oryzae NRRL B-24470.</title>
        <authorList>
            <person name="Liu H."/>
            <person name="Wang G."/>
        </authorList>
    </citation>
    <scope>NUCLEOTIDE SEQUENCE [LARGE SCALE GENOMIC DNA]</scope>
    <source>
        <strain evidence="2">Q5-1</strain>
    </source>
</reference>
<protein>
    <recommendedName>
        <fullName evidence="3">AMP-binding enzyme C-terminal domain-containing protein</fullName>
    </recommendedName>
</protein>
<evidence type="ECO:0000313" key="1">
    <source>
        <dbReference type="EMBL" id="EWT02869.1"/>
    </source>
</evidence>
<dbReference type="InterPro" id="IPR050237">
    <property type="entry name" value="ATP-dep_AMP-bd_enzyme"/>
</dbReference>
<dbReference type="AlphaFoldDB" id="W9GG66"/>
<dbReference type="GO" id="GO:0016878">
    <property type="term" value="F:acid-thiol ligase activity"/>
    <property type="evidence" value="ECO:0007669"/>
    <property type="project" value="UniProtKB-ARBA"/>
</dbReference>
<gene>
    <name evidence="1" type="ORF">N864_19425</name>
</gene>
<organism evidence="1 2">
    <name type="scientific">Intrasporangium chromatireducens Q5-1</name>
    <dbReference type="NCBI Taxonomy" id="584657"/>
    <lineage>
        <taxon>Bacteria</taxon>
        <taxon>Bacillati</taxon>
        <taxon>Actinomycetota</taxon>
        <taxon>Actinomycetes</taxon>
        <taxon>Micrococcales</taxon>
        <taxon>Intrasporangiaceae</taxon>
        <taxon>Intrasporangium</taxon>
    </lineage>
</organism>
<name>W9GG66_9MICO</name>
<dbReference type="Gene3D" id="3.30.300.30">
    <property type="match status" value="1"/>
</dbReference>
<dbReference type="PANTHER" id="PTHR43767">
    <property type="entry name" value="LONG-CHAIN-FATTY-ACID--COA LIGASE"/>
    <property type="match status" value="1"/>
</dbReference>
<dbReference type="SUPFAM" id="SSF56801">
    <property type="entry name" value="Acetyl-CoA synthetase-like"/>
    <property type="match status" value="1"/>
</dbReference>
<dbReference type="InterPro" id="IPR045851">
    <property type="entry name" value="AMP-bd_C_sf"/>
</dbReference>